<evidence type="ECO:0000256" key="1">
    <source>
        <dbReference type="SAM" id="Phobius"/>
    </source>
</evidence>
<proteinExistence type="predicted"/>
<dbReference type="EMBL" id="LNQE01001496">
    <property type="protein sequence ID" value="KUG16470.1"/>
    <property type="molecule type" value="Genomic_DNA"/>
</dbReference>
<gene>
    <name evidence="2" type="ORF">ASZ90_013866</name>
</gene>
<feature type="transmembrane region" description="Helical" evidence="1">
    <location>
        <begin position="20"/>
        <end position="41"/>
    </location>
</feature>
<protein>
    <submittedName>
        <fullName evidence="2">Uncharacterized protein</fullName>
    </submittedName>
</protein>
<evidence type="ECO:0000313" key="2">
    <source>
        <dbReference type="EMBL" id="KUG16470.1"/>
    </source>
</evidence>
<sequence length="48" mass="5871">MTLTASKNPIDNAKAIRCLFLFNLNTFQFIFWIDIIFKCYYFKHDIKY</sequence>
<keyword evidence="1" id="KW-0812">Transmembrane</keyword>
<name>A0A0W8F6F5_9ZZZZ</name>
<organism evidence="2">
    <name type="scientific">hydrocarbon metagenome</name>
    <dbReference type="NCBI Taxonomy" id="938273"/>
    <lineage>
        <taxon>unclassified sequences</taxon>
        <taxon>metagenomes</taxon>
        <taxon>ecological metagenomes</taxon>
    </lineage>
</organism>
<dbReference type="AlphaFoldDB" id="A0A0W8F6F5"/>
<reference evidence="2" key="1">
    <citation type="journal article" date="2015" name="Proc. Natl. Acad. Sci. U.S.A.">
        <title>Networks of energetic and metabolic interactions define dynamics in microbial communities.</title>
        <authorList>
            <person name="Embree M."/>
            <person name="Liu J.K."/>
            <person name="Al-Bassam M.M."/>
            <person name="Zengler K."/>
        </authorList>
    </citation>
    <scope>NUCLEOTIDE SEQUENCE</scope>
</reference>
<keyword evidence="1" id="KW-1133">Transmembrane helix</keyword>
<keyword evidence="1" id="KW-0472">Membrane</keyword>
<comment type="caution">
    <text evidence="2">The sequence shown here is derived from an EMBL/GenBank/DDBJ whole genome shotgun (WGS) entry which is preliminary data.</text>
</comment>
<accession>A0A0W8F6F5</accession>